<evidence type="ECO:0000313" key="2">
    <source>
        <dbReference type="Proteomes" id="UP001159427"/>
    </source>
</evidence>
<keyword evidence="2" id="KW-1185">Reference proteome</keyword>
<sequence>RKFEFEKYPPHIKNLGNYAWKLLLMGELLSEFDGVLGIDSSIRIYGYFVHILERMVRFNSGGLFFLKIEGGHSIAMATHPGMIEYFPMTPKEGLTENMLPGGTILLFNTEDIQEHVMKWAAVCALVQDCIAPPGSKRNCPGNRFWQTPGGEKYGGCHRYDQAL</sequence>
<evidence type="ECO:0000313" key="1">
    <source>
        <dbReference type="EMBL" id="CAH3043391.1"/>
    </source>
</evidence>
<dbReference type="Proteomes" id="UP001159427">
    <property type="component" value="Unassembled WGS sequence"/>
</dbReference>
<feature type="non-terminal residue" evidence="1">
    <location>
        <position position="1"/>
    </location>
</feature>
<dbReference type="EMBL" id="CALNXI010000747">
    <property type="protein sequence ID" value="CAH3043391.1"/>
    <property type="molecule type" value="Genomic_DNA"/>
</dbReference>
<gene>
    <name evidence="1" type="ORF">PEVE_00040616</name>
</gene>
<name>A0ABN8N7Q0_9CNID</name>
<protein>
    <submittedName>
        <fullName evidence="1">Uncharacterized protein</fullName>
    </submittedName>
</protein>
<reference evidence="1 2" key="1">
    <citation type="submission" date="2022-05" db="EMBL/GenBank/DDBJ databases">
        <authorList>
            <consortium name="Genoscope - CEA"/>
            <person name="William W."/>
        </authorList>
    </citation>
    <scope>NUCLEOTIDE SEQUENCE [LARGE SCALE GENOMIC DNA]</scope>
</reference>
<dbReference type="PANTHER" id="PTHR31389">
    <property type="entry name" value="LD39211P"/>
    <property type="match status" value="1"/>
</dbReference>
<comment type="caution">
    <text evidence="1">The sequence shown here is derived from an EMBL/GenBank/DDBJ whole genome shotgun (WGS) entry which is preliminary data.</text>
</comment>
<organism evidence="1 2">
    <name type="scientific">Porites evermanni</name>
    <dbReference type="NCBI Taxonomy" id="104178"/>
    <lineage>
        <taxon>Eukaryota</taxon>
        <taxon>Metazoa</taxon>
        <taxon>Cnidaria</taxon>
        <taxon>Anthozoa</taxon>
        <taxon>Hexacorallia</taxon>
        <taxon>Scleractinia</taxon>
        <taxon>Fungiina</taxon>
        <taxon>Poritidae</taxon>
        <taxon>Porites</taxon>
    </lineage>
</organism>
<accession>A0ABN8N7Q0</accession>
<feature type="non-terminal residue" evidence="1">
    <location>
        <position position="163"/>
    </location>
</feature>
<dbReference type="PANTHER" id="PTHR31389:SF4">
    <property type="entry name" value="LD39211P"/>
    <property type="match status" value="1"/>
</dbReference>
<proteinExistence type="predicted"/>